<reference evidence="3" key="1">
    <citation type="submission" date="2020-04" db="EMBL/GenBank/DDBJ databases">
        <authorList>
            <person name="Alioto T."/>
            <person name="Alioto T."/>
            <person name="Gomez Garrido J."/>
        </authorList>
    </citation>
    <scope>NUCLEOTIDE SEQUENCE</scope>
    <source>
        <strain evidence="3">A484AB</strain>
    </source>
</reference>
<feature type="coiled-coil region" evidence="1">
    <location>
        <begin position="308"/>
        <end position="342"/>
    </location>
</feature>
<dbReference type="InterPro" id="IPR005135">
    <property type="entry name" value="Endo/exonuclease/phosphatase"/>
</dbReference>
<feature type="region of interest" description="Disordered" evidence="2">
    <location>
        <begin position="350"/>
        <end position="414"/>
    </location>
</feature>
<dbReference type="Gene3D" id="3.60.10.10">
    <property type="entry name" value="Endonuclease/exonuclease/phosphatase"/>
    <property type="match status" value="1"/>
</dbReference>
<feature type="compositionally biased region" description="Polar residues" evidence="2">
    <location>
        <begin position="355"/>
        <end position="414"/>
    </location>
</feature>
<keyword evidence="1" id="KW-0175">Coiled coil</keyword>
<dbReference type="InterPro" id="IPR000477">
    <property type="entry name" value="RT_dom"/>
</dbReference>
<feature type="non-terminal residue" evidence="3">
    <location>
        <position position="1"/>
    </location>
</feature>
<name>A0A6S7JBI3_PARCT</name>
<proteinExistence type="predicted"/>
<dbReference type="Proteomes" id="UP001152795">
    <property type="component" value="Unassembled WGS sequence"/>
</dbReference>
<dbReference type="Pfam" id="PF00078">
    <property type="entry name" value="RVT_1"/>
    <property type="match status" value="1"/>
</dbReference>
<evidence type="ECO:0000256" key="2">
    <source>
        <dbReference type="SAM" id="MobiDB-lite"/>
    </source>
</evidence>
<dbReference type="EMBL" id="CACRXK020015275">
    <property type="protein sequence ID" value="CAB4028147.1"/>
    <property type="molecule type" value="Genomic_DNA"/>
</dbReference>
<evidence type="ECO:0000313" key="3">
    <source>
        <dbReference type="EMBL" id="CAB4028147.1"/>
    </source>
</evidence>
<dbReference type="PANTHER" id="PTHR19446">
    <property type="entry name" value="REVERSE TRANSCRIPTASES"/>
    <property type="match status" value="1"/>
</dbReference>
<dbReference type="PROSITE" id="PS50878">
    <property type="entry name" value="RT_POL"/>
    <property type="match status" value="1"/>
</dbReference>
<dbReference type="Pfam" id="PF14529">
    <property type="entry name" value="Exo_endo_phos_2"/>
    <property type="match status" value="1"/>
</dbReference>
<gene>
    <name evidence="3" type="ORF">PACLA_8A072137</name>
</gene>
<evidence type="ECO:0000313" key="4">
    <source>
        <dbReference type="Proteomes" id="UP001152795"/>
    </source>
</evidence>
<protein>
    <submittedName>
        <fullName evidence="3">Uncharacterized protein</fullName>
    </submittedName>
</protein>
<sequence>MADSHGLQGSANTRSNSRILAESLSRVVELNEESGSMMESDLSELNTSCVDRDIGEGVGGDLASKSDEAYEDFLKAIKAGSTEVTEILKYVSIIERDILDTSTEEVKQKLLKYSSISLNGIRTGIIELCKHKFSQFPKSKPFRRLNRQGGRPATEKLATDILNLVKFCSSGEVTSEINDIFPKPPSQGVQSFLNVMAENADEFQNLINPKCSQDERERFSSLLEKLDENYYQLKDDFDQAMISMKQEITDLKKNMCDKEVKISTLKEQCAELKASISERDTKICSLESEIATFKANYKLEKQIVTDNLMSQNLKLADKHETLAKLEEKSNKCFKEIEKLKKQLSTNKRLYEPENTGDSSHTLFTINEHSPNSWAKQGNKESQSSVSNAKPNANTDQSNKPLVNTEQNINPGNQSEQSIIQNKETNDKANAETPAIDKTATGVNLNENESSDFVGVQRKKIKRLYLGGVRLGTTIEKIKEYMKQKGISPTFIRIFNSKRKGTIAVRVNVNEEDFDCVCNNDFWPNHVYARQWMSKQSWEKRDSLNDNFSVISCTSSDNNIRERWKRGQGGVALFLKKNLKVREIQTVSDRLASVSLKIENINFVIVAVYLPSRNNDLKEYMKTLDTLEQFCVRHKSCGTKLLLLGDFNAHIKEDKLSQDWNNRGKRLQTFLSKMNLVAVNLSPWCENPQFTYLSNTGNSIVDYIFVGNDVIEYVDLVQVLEEHPDNIAFHLPVTISINLHSDVTKEETSNDNMSYLFEKISWKSCTTEQLQSYNQKLVNSATDLLSKDFSDINNFYEELSNLINSAAMVLPRVQYKKHIKPYWNNCLKEAKRSVMAARAKWKKEGSPRASENVYYRQYKKAKTAYRKAQRRAVWEYERKEFDDIANSIELDHETFWKLIKTKVRRKKKKQKVVALEVDNAVLTNPQVVADLWANYYEKLATPPEHVDQEEMKSKVDEILKNSEGMYDYTFNSSITAEEITSVINTLPKGKSPGIDGITYEHIKYRGEIIVELLLKLFGYIIELEEIPKSFKMAIKIPIPKGNKTSRTFDDHRGISLLPCINKMLERIVLSRLQKEEKYSHQPLQGGYQREQDALTTCFVIDEVVNHCREEKEKVYVAYMDITKAFDTMWIEAMLFKLHYNKGIAGKTWRLIKNWYIDMKEFVFIGGKVSRTYNLYQGTRQGGVLSPWLFLVFIDDLIEELKNTKAGIFLGSLYFGSPMFADDLTMLSRLKSGLDRMLKTAWEYSQKWRFNFSVTKTVILIFGESQQEHEANNRSRAWKLGSQILSEKGSWSNLGKLWLANRDSKEIVSKATCADIVEILAKYDLLQVLITYILTNDFPIKTLWKKTVNKHVREQYDRVWREKISKNNQLYLYSKVHTKNEVSHWWIIARKNPSFMKEINNVIRLICGSYKVRGKRVDHPNTYIDYCDSCSRNYLNPVNHALLYCLGSQNERKLLWDWVNDNLPLEVAVYLATLSDTDFMLTLLGLQSETLCLDMELWTLYLLQSA</sequence>
<dbReference type="InterPro" id="IPR036691">
    <property type="entry name" value="Endo/exonu/phosph_ase_sf"/>
</dbReference>
<dbReference type="OrthoDB" id="1938551at2759"/>
<accession>A0A6S7JBI3</accession>
<organism evidence="3 4">
    <name type="scientific">Paramuricea clavata</name>
    <name type="common">Red gorgonian</name>
    <name type="synonym">Violescent sea-whip</name>
    <dbReference type="NCBI Taxonomy" id="317549"/>
    <lineage>
        <taxon>Eukaryota</taxon>
        <taxon>Metazoa</taxon>
        <taxon>Cnidaria</taxon>
        <taxon>Anthozoa</taxon>
        <taxon>Octocorallia</taxon>
        <taxon>Malacalcyonacea</taxon>
        <taxon>Plexauridae</taxon>
        <taxon>Paramuricea</taxon>
    </lineage>
</organism>
<dbReference type="SUPFAM" id="SSF56219">
    <property type="entry name" value="DNase I-like"/>
    <property type="match status" value="1"/>
</dbReference>
<dbReference type="GO" id="GO:0003824">
    <property type="term" value="F:catalytic activity"/>
    <property type="evidence" value="ECO:0007669"/>
    <property type="project" value="InterPro"/>
</dbReference>
<keyword evidence="4" id="KW-1185">Reference proteome</keyword>
<comment type="caution">
    <text evidence="3">The sequence shown here is derived from an EMBL/GenBank/DDBJ whole genome shotgun (WGS) entry which is preliminary data.</text>
</comment>
<dbReference type="CDD" id="cd01650">
    <property type="entry name" value="RT_nLTR_like"/>
    <property type="match status" value="1"/>
</dbReference>
<evidence type="ECO:0000256" key="1">
    <source>
        <dbReference type="SAM" id="Coils"/>
    </source>
</evidence>